<feature type="domain" description="SCP" evidence="1">
    <location>
        <begin position="62"/>
        <end position="177"/>
    </location>
</feature>
<dbReference type="SUPFAM" id="SSF55797">
    <property type="entry name" value="PR-1-like"/>
    <property type="match status" value="1"/>
</dbReference>
<proteinExistence type="predicted"/>
<name>A0A645A4Z8_9ZZZZ</name>
<evidence type="ECO:0000313" key="2">
    <source>
        <dbReference type="EMBL" id="MPM47331.1"/>
    </source>
</evidence>
<dbReference type="AlphaFoldDB" id="A0A645A4Z8"/>
<evidence type="ECO:0000259" key="1">
    <source>
        <dbReference type="Pfam" id="PF00188"/>
    </source>
</evidence>
<sequence length="180" mass="20168">MQHKILSMFFSCFCMLCLLCFTDLASNCSASAAKQISAEANPTAPHITSEVSAMSFDQRQALKLINNDRKEKGLAPLQFNPQLSKLAESYAKDMIKRDFFSHVNPEGQSPFERMNEQKIVYNYAGENLAFNESVYAAQQAFMHSPEHKANILNVNYTQVGIGIVEASRGRVFVVQEFIDG</sequence>
<organism evidence="2">
    <name type="scientific">bioreactor metagenome</name>
    <dbReference type="NCBI Taxonomy" id="1076179"/>
    <lineage>
        <taxon>unclassified sequences</taxon>
        <taxon>metagenomes</taxon>
        <taxon>ecological metagenomes</taxon>
    </lineage>
</organism>
<comment type="caution">
    <text evidence="2">The sequence shown here is derived from an EMBL/GenBank/DDBJ whole genome shotgun (WGS) entry which is preliminary data.</text>
</comment>
<dbReference type="EMBL" id="VSSQ01011638">
    <property type="protein sequence ID" value="MPM47331.1"/>
    <property type="molecule type" value="Genomic_DNA"/>
</dbReference>
<dbReference type="InterPro" id="IPR035940">
    <property type="entry name" value="CAP_sf"/>
</dbReference>
<reference evidence="2" key="1">
    <citation type="submission" date="2019-08" db="EMBL/GenBank/DDBJ databases">
        <authorList>
            <person name="Kucharzyk K."/>
            <person name="Murdoch R.W."/>
            <person name="Higgins S."/>
            <person name="Loffler F."/>
        </authorList>
    </citation>
    <scope>NUCLEOTIDE SEQUENCE</scope>
</reference>
<protein>
    <recommendedName>
        <fullName evidence="1">SCP domain-containing protein</fullName>
    </recommendedName>
</protein>
<dbReference type="PANTHER" id="PTHR31157:SF1">
    <property type="entry name" value="SCP DOMAIN-CONTAINING PROTEIN"/>
    <property type="match status" value="1"/>
</dbReference>
<dbReference type="CDD" id="cd05379">
    <property type="entry name" value="CAP_bacterial"/>
    <property type="match status" value="1"/>
</dbReference>
<dbReference type="Pfam" id="PF00188">
    <property type="entry name" value="CAP"/>
    <property type="match status" value="1"/>
</dbReference>
<gene>
    <name evidence="2" type="ORF">SDC9_94040</name>
</gene>
<dbReference type="InterPro" id="IPR014044">
    <property type="entry name" value="CAP_dom"/>
</dbReference>
<dbReference type="PANTHER" id="PTHR31157">
    <property type="entry name" value="SCP DOMAIN-CONTAINING PROTEIN"/>
    <property type="match status" value="1"/>
</dbReference>
<dbReference type="Gene3D" id="3.40.33.10">
    <property type="entry name" value="CAP"/>
    <property type="match status" value="1"/>
</dbReference>
<accession>A0A645A4Z8</accession>